<reference evidence="1" key="1">
    <citation type="submission" date="2022-05" db="EMBL/GenBank/DDBJ databases">
        <authorList>
            <person name="Pankratov T."/>
        </authorList>
    </citation>
    <scope>NUCLEOTIDE SEQUENCE</scope>
    <source>
        <strain evidence="1">BP6-180914</strain>
    </source>
</reference>
<proteinExistence type="predicted"/>
<comment type="caution">
    <text evidence="1">The sequence shown here is derived from an EMBL/GenBank/DDBJ whole genome shotgun (WGS) entry which is preliminary data.</text>
</comment>
<dbReference type="EMBL" id="JAMOIM010000008">
    <property type="protein sequence ID" value="MCW6509158.1"/>
    <property type="molecule type" value="Genomic_DNA"/>
</dbReference>
<dbReference type="PANTHER" id="PTHR37807:SF3">
    <property type="entry name" value="OS07G0160300 PROTEIN"/>
    <property type="match status" value="1"/>
</dbReference>
<evidence type="ECO:0000313" key="2">
    <source>
        <dbReference type="Proteomes" id="UP001165667"/>
    </source>
</evidence>
<dbReference type="RefSeq" id="WP_282585520.1">
    <property type="nucleotide sequence ID" value="NZ_JAMOIM010000008.1"/>
</dbReference>
<dbReference type="Proteomes" id="UP001165667">
    <property type="component" value="Unassembled WGS sequence"/>
</dbReference>
<accession>A0AA41Z279</accession>
<protein>
    <submittedName>
        <fullName evidence="1">AAA family ATPase</fullName>
    </submittedName>
</protein>
<name>A0AA41Z279_9HYPH</name>
<organism evidence="1 2">
    <name type="scientific">Lichenifustis flavocetrariae</name>
    <dbReference type="NCBI Taxonomy" id="2949735"/>
    <lineage>
        <taxon>Bacteria</taxon>
        <taxon>Pseudomonadati</taxon>
        <taxon>Pseudomonadota</taxon>
        <taxon>Alphaproteobacteria</taxon>
        <taxon>Hyphomicrobiales</taxon>
        <taxon>Lichenihabitantaceae</taxon>
        <taxon>Lichenifustis</taxon>
    </lineage>
</organism>
<keyword evidence="2" id="KW-1185">Reference proteome</keyword>
<dbReference type="Pfam" id="PF13671">
    <property type="entry name" value="AAA_33"/>
    <property type="match status" value="1"/>
</dbReference>
<dbReference type="Gene3D" id="3.40.50.300">
    <property type="entry name" value="P-loop containing nucleotide triphosphate hydrolases"/>
    <property type="match status" value="1"/>
</dbReference>
<evidence type="ECO:0000313" key="1">
    <source>
        <dbReference type="EMBL" id="MCW6509158.1"/>
    </source>
</evidence>
<dbReference type="AlphaFoldDB" id="A0AA41Z279"/>
<dbReference type="PANTHER" id="PTHR37807">
    <property type="entry name" value="OS07G0160300 PROTEIN"/>
    <property type="match status" value="1"/>
</dbReference>
<gene>
    <name evidence="1" type="ORF">M8523_14105</name>
</gene>
<dbReference type="InterPro" id="IPR027417">
    <property type="entry name" value="P-loop_NTPase"/>
</dbReference>
<dbReference type="SUPFAM" id="SSF52540">
    <property type="entry name" value="P-loop containing nucleoside triphosphate hydrolases"/>
    <property type="match status" value="1"/>
</dbReference>
<sequence length="187" mass="20559">MKTAILVNGVPASGKSTVAHGIADRLGCPLMTLDTVKDPLFEHFGTGDREHNRKLGRASYAIIFNAIGDWPDKTTVVIDAWFGFQPLEVLDRHLAAAGIGRVIEIWCHAPDSVVAERYRSRLGDRSPGHPGEAYIPELIVLNGCATPTGRAPVFDVDTSRPLAIETILTWVHDELRRDDKDLNRPTT</sequence>